<dbReference type="Gene3D" id="1.10.10.10">
    <property type="entry name" value="Winged helix-like DNA-binding domain superfamily/Winged helix DNA-binding domain"/>
    <property type="match status" value="1"/>
</dbReference>
<feature type="transmembrane region" description="Helical" evidence="2">
    <location>
        <begin position="1036"/>
        <end position="1056"/>
    </location>
</feature>
<evidence type="ECO:0000313" key="6">
    <source>
        <dbReference type="Proteomes" id="UP001152797"/>
    </source>
</evidence>
<dbReference type="Gene3D" id="1.20.1640.10">
    <property type="entry name" value="Multidrug efflux transporter AcrB transmembrane domain"/>
    <property type="match status" value="3"/>
</dbReference>
<feature type="transmembrane region" description="Helical" evidence="2">
    <location>
        <begin position="1178"/>
        <end position="1199"/>
    </location>
</feature>
<dbReference type="EMBL" id="CAMXCT010000001">
    <property type="protein sequence ID" value="CAI3971582.1"/>
    <property type="molecule type" value="Genomic_DNA"/>
</dbReference>
<dbReference type="Proteomes" id="UP001152797">
    <property type="component" value="Unassembled WGS sequence"/>
</dbReference>
<feature type="transmembrane region" description="Helical" evidence="2">
    <location>
        <begin position="1145"/>
        <end position="1166"/>
    </location>
</feature>
<feature type="transmembrane region" description="Helical" evidence="2">
    <location>
        <begin position="1628"/>
        <end position="1649"/>
    </location>
</feature>
<dbReference type="GO" id="GO:0042910">
    <property type="term" value="F:xenobiotic transmembrane transporter activity"/>
    <property type="evidence" value="ECO:0007669"/>
    <property type="project" value="TreeGrafter"/>
</dbReference>
<feature type="transmembrane region" description="Helical" evidence="2">
    <location>
        <begin position="1579"/>
        <end position="1600"/>
    </location>
</feature>
<protein>
    <submittedName>
        <fullName evidence="5">Efflux pump membrane transporter BepE</fullName>
    </submittedName>
</protein>
<dbReference type="InterPro" id="IPR058792">
    <property type="entry name" value="Beta-barrel_RND_2"/>
</dbReference>
<dbReference type="InterPro" id="IPR008775">
    <property type="entry name" value="Phytyl_CoA_dOase-like"/>
</dbReference>
<dbReference type="Pfam" id="PF00873">
    <property type="entry name" value="ACR_tran"/>
    <property type="match status" value="3"/>
</dbReference>
<dbReference type="Gene3D" id="1.10.287.470">
    <property type="entry name" value="Helix hairpin bin"/>
    <property type="match status" value="2"/>
</dbReference>
<dbReference type="Pfam" id="PF05721">
    <property type="entry name" value="PhyH"/>
    <property type="match status" value="1"/>
</dbReference>
<dbReference type="Gene3D" id="2.40.420.20">
    <property type="match status" value="1"/>
</dbReference>
<dbReference type="EMBL" id="CAMXCT030000001">
    <property type="protein sequence ID" value="CAL4758894.1"/>
    <property type="molecule type" value="Genomic_DNA"/>
</dbReference>
<dbReference type="PANTHER" id="PTHR32063">
    <property type="match status" value="1"/>
</dbReference>
<reference evidence="5 6" key="2">
    <citation type="submission" date="2024-05" db="EMBL/GenBank/DDBJ databases">
        <authorList>
            <person name="Chen Y."/>
            <person name="Shah S."/>
            <person name="Dougan E. K."/>
            <person name="Thang M."/>
            <person name="Chan C."/>
        </authorList>
    </citation>
    <scope>NUCLEOTIDE SEQUENCE [LARGE SCALE GENOMIC DNA]</scope>
</reference>
<dbReference type="Gene3D" id="3.30.2090.10">
    <property type="entry name" value="Multidrug efflux transporter AcrB TolC docking domain, DN and DC subdomains"/>
    <property type="match status" value="2"/>
</dbReference>
<dbReference type="NCBIfam" id="TIGR01730">
    <property type="entry name" value="RND_mfp"/>
    <property type="match status" value="1"/>
</dbReference>
<name>A0A9P1BDY9_9DINO</name>
<dbReference type="Gene3D" id="3.30.70.1320">
    <property type="entry name" value="Multidrug efflux transporter AcrB pore domain like"/>
    <property type="match status" value="2"/>
</dbReference>
<feature type="transmembrane region" description="Helical" evidence="2">
    <location>
        <begin position="938"/>
        <end position="958"/>
    </location>
</feature>
<dbReference type="InterPro" id="IPR027463">
    <property type="entry name" value="AcrB_DN_DC_subdom"/>
</dbReference>
<dbReference type="GO" id="GO:0003700">
    <property type="term" value="F:DNA-binding transcription factor activity"/>
    <property type="evidence" value="ECO:0007669"/>
    <property type="project" value="InterPro"/>
</dbReference>
<dbReference type="InterPro" id="IPR001036">
    <property type="entry name" value="Acrflvin-R"/>
</dbReference>
<keyword evidence="6" id="KW-1185">Reference proteome</keyword>
<dbReference type="PANTHER" id="PTHR32063:SF0">
    <property type="entry name" value="SWARMING MOTILITY PROTEIN SWRC"/>
    <property type="match status" value="1"/>
</dbReference>
<feature type="transmembrane region" description="Helical" evidence="2">
    <location>
        <begin position="991"/>
        <end position="1015"/>
    </location>
</feature>
<dbReference type="Gene3D" id="2.60.120.620">
    <property type="entry name" value="q2cbj1_9rhob like domain"/>
    <property type="match status" value="1"/>
</dbReference>
<dbReference type="PRINTS" id="PR00598">
    <property type="entry name" value="HTHMARR"/>
</dbReference>
<evidence type="ECO:0000256" key="1">
    <source>
        <dbReference type="SAM" id="Coils"/>
    </source>
</evidence>
<dbReference type="PRINTS" id="PR00702">
    <property type="entry name" value="ACRIFLAVINRP"/>
</dbReference>
<evidence type="ECO:0000256" key="2">
    <source>
        <dbReference type="SAM" id="Phobius"/>
    </source>
</evidence>
<accession>A0A9P1BDY9</accession>
<comment type="caution">
    <text evidence="4">The sequence shown here is derived from an EMBL/GenBank/DDBJ whole genome shotgun (WGS) entry which is preliminary data.</text>
</comment>
<feature type="transmembrane region" description="Helical" evidence="2">
    <location>
        <begin position="1527"/>
        <end position="1559"/>
    </location>
</feature>
<dbReference type="SUPFAM" id="SSF82693">
    <property type="entry name" value="Multidrug efflux transporter AcrB pore domain, PN1, PN2, PC1 and PC2 subdomains"/>
    <property type="match status" value="2"/>
</dbReference>
<keyword evidence="2" id="KW-1133">Transmembrane helix</keyword>
<proteinExistence type="predicted"/>
<keyword evidence="2" id="KW-0472">Membrane</keyword>
<dbReference type="InterPro" id="IPR036390">
    <property type="entry name" value="WH_DNA-bd_sf"/>
</dbReference>
<dbReference type="Pfam" id="PF01047">
    <property type="entry name" value="MarR"/>
    <property type="match status" value="1"/>
</dbReference>
<dbReference type="Gene3D" id="3.30.70.1430">
    <property type="entry name" value="Multidrug efflux transporter AcrB pore domain"/>
    <property type="match status" value="2"/>
</dbReference>
<evidence type="ECO:0000259" key="3">
    <source>
        <dbReference type="PROSITE" id="PS50995"/>
    </source>
</evidence>
<dbReference type="Pfam" id="PF25881">
    <property type="entry name" value="HH_YBHG"/>
    <property type="match status" value="1"/>
</dbReference>
<dbReference type="SUPFAM" id="SSF82866">
    <property type="entry name" value="Multidrug efflux transporter AcrB transmembrane domain"/>
    <property type="match status" value="2"/>
</dbReference>
<dbReference type="SUPFAM" id="SSF111369">
    <property type="entry name" value="HlyD-like secretion proteins"/>
    <property type="match status" value="2"/>
</dbReference>
<dbReference type="PROSITE" id="PS50995">
    <property type="entry name" value="HTH_MARR_2"/>
    <property type="match status" value="1"/>
</dbReference>
<sequence length="2029" mass="221597">MLQFDFENSVGYWIFATAHQLACAMNEHLQELGITHRQWEVLAWLSFEGELSQTELAERMGIESPTLVGVLDRMERDDWIKRVPSETDRRKKIIHPTERVEPVWTKMVEAGLNVRAKATNGLSEEQLTLLREMLSTMRDNLCSGPTSKKTLFVAGCGGPPADRAGRPPTDVTVAEVRRDDIAVQISSVGTVVPLDASRVAARGNGRVESFPLREGALVKAGEVLAQLQTSTIEIEIEAAEALLKEKQQTLALQEAGYRSEEIAQAEARMLAAEAVYRRAVAALERRQQLHEQGSITDDELDDVTYTATQTEQLYAEATSDFEMKQAGNRAEDIEAARAAVEAQKQEVARLKEEMRKRTICSPFDGYIVEKQTDVGEWVSEGGIVATVARLDIVEVEVQVDEKYVDQIDVGGTVDVHIEAIGPEPRKGTIQAIVPRSNWQQGSRSFPVVVRMDNEYVDGVPRLKEGMIARITFSGKPHEALLAHKDAIVRSSGKPVVYVVGAGSKIRGVPVTEGISDGSYIEIFGEVTDGELLVVEGAERVRPFDQVNVLNVTGEKAAQLATEPAPEEVAVAVVLVCCFGLISLFAIPVQLTPEVVRPVVVVDTRWPGASPQEIESEIISKQEEQLQDVEGMIEFSSQCSTGRGEVEMEFAAGTPMESTLLKVANKLDQVRDYPEDAGEPEIETVSVNSSSIAYFSLVARPPTHQQLREFLSDHPELAEPCAVLFETEIVDMPTFNRLADTFPELKELTVGAPDVFALRTFAEDYIAAEIQRVDGVGDCDIYGGSEGELRVVINPAKLAAYQITIAQLRDALTRENQNISGGDLWEGKRRYIVRTLGQFQSPDEVANTIVAYRDGAPVYLRDLAEVKLTSSKTQGVGHQRGVDMLTAAVKRKQGANVIDVMNGIKEKVRMLNDGLLKARGLYLLQSYDETVYIESATNLVTSNLIVGGLLAVLVLLVFLRNGRSTLVIALAIPICAVGTFLIVKLTGRSINVISLAGMAFAVGMVLDSAIVVLENIDRHFQNGDSPWMAASRGTSEVWGAILASTLTTAAVFLPVMFIEEEAGQLFRDIAIAITAGVSLSLVVSLTVIPAASARLLRNRRGEGNLKITKLGRLPGFLDSLDRLGASFSDKVVEINRRLLSAELRPTTRYLTAVGFLVGLLGILPVTYNRIDFWPYWYPVASWGALALVAVLALVFLPIALSRPRLAIVGNKNLVFAQLQPPPGYNIDQLESLGHTIESRLEPYWEARPGTPEAAALDGPVIDNFFLVARGSSLFMGGRTTDPAQAHELVPLLERATSGLPGVNAFVSQSSLFERNLSEGRSIEVEIVGPEITKLVELGGRIQKEVQSIFPPTTETQVRAVPSLDLGSSELHVRRNADKAAQRGVTTSELGYTVDALIDGAYAGTYWHNGREIDLVIFGAEDYSTRTQDIQQLPVGAPTGELVALGDVADVVLSAGPEQINRIDRQRSITIQVRPGPGISLESAMLRIENEVVEPLRESGADAGGLYQFRLAGTADDLRQMRSVLSWRIAMAVFITFLLIAALYESFLYPIAIMISVPLASVGGFAGLRLLNLFTTQRLDILTMLGFIILIGTVVNNAILIIDRALQLIRYEGLDHQTAMLESIRSRIRPIFMTTATTCLGMFPLVVFPGAGSELYRGLGSVVLGGLIVSTMFTLFLVPLLFCLLYELRLKTLGAETLINENSDPLPVGTRPLWRYTAAVPLANFAPQADGVQRTIQTMGVDAVSTSSKRKKVETFEDLSGDLAGTFRREERNASGKVEQTALDASLAQLDRDGYVVLEGAITPEQLDEAKQALAPLLGQLGRNDFEGLQTQRVYSLLQKTRALDSLVAHPLIMAILEKRLPDALLSACLAINICPGEKAQIPHYDAAFYPDSRHEKTLAISVIWALDPFTAENGATTVWPGSHLWKDERRPTEADEHCPATMPAGSAVVFSGNLWHGGGVNREKESRLALTAQYCAPWLRTQENMSLAVAPSTVATLSEELQALLGYAIHPPFMGHVNGMHPKRLLEAQE</sequence>
<organism evidence="4">
    <name type="scientific">Cladocopium goreaui</name>
    <dbReference type="NCBI Taxonomy" id="2562237"/>
    <lineage>
        <taxon>Eukaryota</taxon>
        <taxon>Sar</taxon>
        <taxon>Alveolata</taxon>
        <taxon>Dinophyceae</taxon>
        <taxon>Suessiales</taxon>
        <taxon>Symbiodiniaceae</taxon>
        <taxon>Cladocopium</taxon>
    </lineage>
</organism>
<dbReference type="InterPro" id="IPR059052">
    <property type="entry name" value="HH_YbhG-like"/>
</dbReference>
<dbReference type="Gene3D" id="2.40.30.170">
    <property type="match status" value="1"/>
</dbReference>
<dbReference type="Pfam" id="PF25954">
    <property type="entry name" value="Beta-barrel_RND_2"/>
    <property type="match status" value="1"/>
</dbReference>
<feature type="transmembrane region" description="Helical" evidence="2">
    <location>
        <begin position="1661"/>
        <end position="1684"/>
    </location>
</feature>
<feature type="domain" description="HTH marR-type" evidence="3">
    <location>
        <begin position="7"/>
        <end position="139"/>
    </location>
</feature>
<keyword evidence="2" id="KW-0812">Transmembrane</keyword>
<dbReference type="SMART" id="SM00347">
    <property type="entry name" value="HTH_MARR"/>
    <property type="match status" value="1"/>
</dbReference>
<dbReference type="EMBL" id="CAMXCT020000001">
    <property type="protein sequence ID" value="CAL1124957.1"/>
    <property type="molecule type" value="Genomic_DNA"/>
</dbReference>
<dbReference type="InterPro" id="IPR036388">
    <property type="entry name" value="WH-like_DNA-bd_sf"/>
</dbReference>
<dbReference type="SUPFAM" id="SSF51197">
    <property type="entry name" value="Clavaminate synthase-like"/>
    <property type="match status" value="1"/>
</dbReference>
<feature type="transmembrane region" description="Helical" evidence="2">
    <location>
        <begin position="965"/>
        <end position="985"/>
    </location>
</feature>
<dbReference type="OrthoDB" id="448814at2759"/>
<dbReference type="Gene3D" id="3.30.70.1440">
    <property type="entry name" value="Multidrug efflux transporter AcrB pore domain"/>
    <property type="match status" value="1"/>
</dbReference>
<dbReference type="InterPro" id="IPR006143">
    <property type="entry name" value="RND_pump_MFP"/>
</dbReference>
<dbReference type="Gene3D" id="2.40.50.100">
    <property type="match status" value="2"/>
</dbReference>
<dbReference type="SUPFAM" id="SSF82714">
    <property type="entry name" value="Multidrug efflux transporter AcrB TolC docking domain, DN and DC subdomains"/>
    <property type="match status" value="2"/>
</dbReference>
<dbReference type="InterPro" id="IPR000835">
    <property type="entry name" value="HTH_MarR-typ"/>
</dbReference>
<reference evidence="4" key="1">
    <citation type="submission" date="2022-10" db="EMBL/GenBank/DDBJ databases">
        <authorList>
            <person name="Chen Y."/>
            <person name="Dougan E. K."/>
            <person name="Chan C."/>
            <person name="Rhodes N."/>
            <person name="Thang M."/>
        </authorList>
    </citation>
    <scope>NUCLEOTIDE SEQUENCE</scope>
</reference>
<feature type="transmembrane region" description="Helical" evidence="2">
    <location>
        <begin position="1068"/>
        <end position="1090"/>
    </location>
</feature>
<keyword evidence="1" id="KW-0175">Coiled coil</keyword>
<dbReference type="SUPFAM" id="SSF46785">
    <property type="entry name" value="Winged helix' DNA-binding domain"/>
    <property type="match status" value="1"/>
</dbReference>
<gene>
    <name evidence="4" type="ORF">C1SCF055_LOCUS172</name>
</gene>
<feature type="coiled-coil region" evidence="1">
    <location>
        <begin position="323"/>
        <end position="357"/>
    </location>
</feature>
<evidence type="ECO:0000313" key="5">
    <source>
        <dbReference type="EMBL" id="CAL4758894.1"/>
    </source>
</evidence>
<dbReference type="GO" id="GO:0005886">
    <property type="term" value="C:plasma membrane"/>
    <property type="evidence" value="ECO:0007669"/>
    <property type="project" value="TreeGrafter"/>
</dbReference>
<evidence type="ECO:0000313" key="4">
    <source>
        <dbReference type="EMBL" id="CAI3971582.1"/>
    </source>
</evidence>